<dbReference type="EMBL" id="AUXZ01000129">
    <property type="protein sequence ID" value="KZN45577.1"/>
    <property type="molecule type" value="Genomic_DNA"/>
</dbReference>
<evidence type="ECO:0000313" key="2">
    <source>
        <dbReference type="Proteomes" id="UP000076503"/>
    </source>
</evidence>
<dbReference type="PATRIC" id="fig|1365251.3.peg.4776"/>
<name>A0A167AMH4_9GAMM</name>
<gene>
    <name evidence="1" type="ORF">N476_25470</name>
</gene>
<proteinExistence type="predicted"/>
<dbReference type="Proteomes" id="UP000076503">
    <property type="component" value="Unassembled WGS sequence"/>
</dbReference>
<reference evidence="1 2" key="1">
    <citation type="submission" date="2013-07" db="EMBL/GenBank/DDBJ databases">
        <title>Comparative Genomic and Metabolomic Analysis of Twelve Strains of Pseudoalteromonas luteoviolacea.</title>
        <authorList>
            <person name="Vynne N.G."/>
            <person name="Mansson M."/>
            <person name="Gram L."/>
        </authorList>
    </citation>
    <scope>NUCLEOTIDE SEQUENCE [LARGE SCALE GENOMIC DNA]</scope>
    <source>
        <strain evidence="1 2">H33</strain>
    </source>
</reference>
<accession>A0A167AMH4</accession>
<evidence type="ECO:0000313" key="1">
    <source>
        <dbReference type="EMBL" id="KZN45577.1"/>
    </source>
</evidence>
<protein>
    <submittedName>
        <fullName evidence="1">Uncharacterized protein</fullName>
    </submittedName>
</protein>
<dbReference type="AlphaFoldDB" id="A0A167AMH4"/>
<organism evidence="1 2">
    <name type="scientific">Pseudoalteromonas luteoviolacea H33</name>
    <dbReference type="NCBI Taxonomy" id="1365251"/>
    <lineage>
        <taxon>Bacteria</taxon>
        <taxon>Pseudomonadati</taxon>
        <taxon>Pseudomonadota</taxon>
        <taxon>Gammaproteobacteria</taxon>
        <taxon>Alteromonadales</taxon>
        <taxon>Pseudoalteromonadaceae</taxon>
        <taxon>Pseudoalteromonas</taxon>
    </lineage>
</organism>
<comment type="caution">
    <text evidence="1">The sequence shown here is derived from an EMBL/GenBank/DDBJ whole genome shotgun (WGS) entry which is preliminary data.</text>
</comment>
<sequence length="56" mass="6559">MFLTLKDSQKIANDISFFMKIFVKRFKPLNKAVILNHMCLNESLVNKINILQKGYV</sequence>